<comment type="subunit">
    <text evidence="4">Complex I is composed of 45 different subunits.</text>
</comment>
<evidence type="ECO:0000256" key="11">
    <source>
        <dbReference type="ARBA" id="ARBA00022989"/>
    </source>
</evidence>
<dbReference type="Bgee" id="ENSMODG00000002012">
    <property type="expression patterns" value="Expressed in lung and 4 other cell types or tissues"/>
</dbReference>
<evidence type="ECO:0000256" key="13">
    <source>
        <dbReference type="ARBA" id="ARBA00023136"/>
    </source>
</evidence>
<feature type="transmembrane region" description="Helical" evidence="16">
    <location>
        <begin position="6"/>
        <end position="23"/>
    </location>
</feature>
<reference evidence="17" key="2">
    <citation type="submission" date="2025-08" db="UniProtKB">
        <authorList>
            <consortium name="Ensembl"/>
        </authorList>
    </citation>
    <scope>IDENTIFICATION</scope>
</reference>
<evidence type="ECO:0000256" key="6">
    <source>
        <dbReference type="ARBA" id="ARBA00022448"/>
    </source>
</evidence>
<evidence type="ECO:0000256" key="9">
    <source>
        <dbReference type="ARBA" id="ARBA00022792"/>
    </source>
</evidence>
<evidence type="ECO:0000256" key="8">
    <source>
        <dbReference type="ARBA" id="ARBA00022692"/>
    </source>
</evidence>
<keyword evidence="12" id="KW-0496">Mitochondrion</keyword>
<reference evidence="17 18" key="1">
    <citation type="journal article" date="2007" name="Nature">
        <title>Genome of the marsupial Monodelphis domestica reveals innovation in non-coding sequences.</title>
        <authorList>
            <person name="Mikkelsen T.S."/>
            <person name="Wakefield M.J."/>
            <person name="Aken B."/>
            <person name="Amemiya C.T."/>
            <person name="Chang J.L."/>
            <person name="Duke S."/>
            <person name="Garber M."/>
            <person name="Gentles A.J."/>
            <person name="Goodstadt L."/>
            <person name="Heger A."/>
            <person name="Jurka J."/>
            <person name="Kamal M."/>
            <person name="Mauceli E."/>
            <person name="Searle S.M."/>
            <person name="Sharpe T."/>
            <person name="Baker M.L."/>
            <person name="Batzer M.A."/>
            <person name="Benos P.V."/>
            <person name="Belov K."/>
            <person name="Clamp M."/>
            <person name="Cook A."/>
            <person name="Cuff J."/>
            <person name="Das R."/>
            <person name="Davidow L."/>
            <person name="Deakin J.E."/>
            <person name="Fazzari M.J."/>
            <person name="Glass J.L."/>
            <person name="Grabherr M."/>
            <person name="Greally J.M."/>
            <person name="Gu W."/>
            <person name="Hore T.A."/>
            <person name="Huttley G.A."/>
            <person name="Kleber M."/>
            <person name="Jirtle R.L."/>
            <person name="Koina E."/>
            <person name="Lee J.T."/>
            <person name="Mahony S."/>
            <person name="Marra M.A."/>
            <person name="Miller R.D."/>
            <person name="Nicholls R.D."/>
            <person name="Oda M."/>
            <person name="Papenfuss A.T."/>
            <person name="Parra Z.E."/>
            <person name="Pollock D.D."/>
            <person name="Ray D.A."/>
            <person name="Schein J.E."/>
            <person name="Speed T.P."/>
            <person name="Thompson K."/>
            <person name="VandeBerg J.L."/>
            <person name="Wade C.M."/>
            <person name="Walker J.A."/>
            <person name="Waters P.D."/>
            <person name="Webber C."/>
            <person name="Weidman J.R."/>
            <person name="Xie X."/>
            <person name="Zody M.C."/>
            <person name="Baldwin J."/>
            <person name="Abdouelleil A."/>
            <person name="Abdulkadir J."/>
            <person name="Abebe A."/>
            <person name="Abera B."/>
            <person name="Abreu J."/>
            <person name="Acer S.C."/>
            <person name="Aftuck L."/>
            <person name="Alexander A."/>
            <person name="An P."/>
            <person name="Anderson E."/>
            <person name="Anderson S."/>
            <person name="Arachi H."/>
            <person name="Azer M."/>
            <person name="Bachantsang P."/>
            <person name="Barry A."/>
            <person name="Bayul T."/>
            <person name="Berlin A."/>
            <person name="Bessette D."/>
            <person name="Bloom T."/>
            <person name="Bloom T."/>
            <person name="Boguslavskiy L."/>
            <person name="Bonnet C."/>
            <person name="Boukhgalter B."/>
            <person name="Bourzgui I."/>
            <person name="Brown A."/>
            <person name="Cahill P."/>
            <person name="Channer S."/>
            <person name="Cheshatsang Y."/>
            <person name="Chuda L."/>
            <person name="Citroen M."/>
            <person name="Collymore A."/>
            <person name="Cooke P."/>
            <person name="Costello M."/>
            <person name="D'Aco K."/>
            <person name="Daza R."/>
            <person name="De Haan G."/>
            <person name="DeGray S."/>
            <person name="DeMaso C."/>
            <person name="Dhargay N."/>
            <person name="Dooley K."/>
            <person name="Dooley E."/>
            <person name="Doricent M."/>
            <person name="Dorje P."/>
            <person name="Dorjee K."/>
            <person name="Dupes A."/>
            <person name="Elong R."/>
            <person name="Falk J."/>
            <person name="Farina A."/>
            <person name="Faro S."/>
            <person name="Ferguson D."/>
            <person name="Fisher S."/>
            <person name="Foley C.D."/>
            <person name="Franke A."/>
            <person name="Friedrich D."/>
            <person name="Gadbois L."/>
            <person name="Gearin G."/>
            <person name="Gearin C.R."/>
            <person name="Giannoukos G."/>
            <person name="Goode T."/>
            <person name="Graham J."/>
            <person name="Grandbois E."/>
            <person name="Grewal S."/>
            <person name="Gyaltsen K."/>
            <person name="Hafez N."/>
            <person name="Hagos B."/>
            <person name="Hall J."/>
            <person name="Henson C."/>
            <person name="Hollinger A."/>
            <person name="Honan T."/>
            <person name="Huard M.D."/>
            <person name="Hughes L."/>
            <person name="Hurhula B."/>
            <person name="Husby M.E."/>
            <person name="Kamat A."/>
            <person name="Kanga B."/>
            <person name="Kashin S."/>
            <person name="Khazanovich D."/>
            <person name="Kisner P."/>
            <person name="Lance K."/>
            <person name="Lara M."/>
            <person name="Lee W."/>
            <person name="Lennon N."/>
            <person name="Letendre F."/>
            <person name="LeVine R."/>
            <person name="Lipovsky A."/>
            <person name="Liu X."/>
            <person name="Liu J."/>
            <person name="Liu S."/>
            <person name="Lokyitsang T."/>
            <person name="Lokyitsang Y."/>
            <person name="Lubonja R."/>
            <person name="Lui A."/>
            <person name="MacDonald P."/>
            <person name="Magnisalis V."/>
            <person name="Maru K."/>
            <person name="Matthews C."/>
            <person name="McCusker W."/>
            <person name="McDonough S."/>
            <person name="Mehta T."/>
            <person name="Meldrim J."/>
            <person name="Meneus L."/>
            <person name="Mihai O."/>
            <person name="Mihalev A."/>
            <person name="Mihova T."/>
            <person name="Mittelman R."/>
            <person name="Mlenga V."/>
            <person name="Montmayeur A."/>
            <person name="Mulrain L."/>
            <person name="Navidi A."/>
            <person name="Naylor J."/>
            <person name="Negash T."/>
            <person name="Nguyen T."/>
            <person name="Nguyen N."/>
            <person name="Nicol R."/>
            <person name="Norbu C."/>
            <person name="Norbu N."/>
            <person name="Novod N."/>
            <person name="O'Neill B."/>
            <person name="Osman S."/>
            <person name="Markiewicz E."/>
            <person name="Oyono O.L."/>
            <person name="Patti C."/>
            <person name="Phunkhang P."/>
            <person name="Pierre F."/>
            <person name="Priest M."/>
            <person name="Raghuraman S."/>
            <person name="Rege F."/>
            <person name="Reyes R."/>
            <person name="Rise C."/>
            <person name="Rogov P."/>
            <person name="Ross K."/>
            <person name="Ryan E."/>
            <person name="Settipalli S."/>
            <person name="Shea T."/>
            <person name="Sherpa N."/>
            <person name="Shi L."/>
            <person name="Shih D."/>
            <person name="Sparrow T."/>
            <person name="Spaulding J."/>
            <person name="Stalker J."/>
            <person name="Stange-Thomann N."/>
            <person name="Stavropoulos S."/>
            <person name="Stone C."/>
            <person name="Strader C."/>
            <person name="Tesfaye S."/>
            <person name="Thomson T."/>
            <person name="Thoulutsang Y."/>
            <person name="Thoulutsang D."/>
            <person name="Topham K."/>
            <person name="Topping I."/>
            <person name="Tsamla T."/>
            <person name="Vassiliev H."/>
            <person name="Vo A."/>
            <person name="Wangchuk T."/>
            <person name="Wangdi T."/>
            <person name="Weiand M."/>
            <person name="Wilkinson J."/>
            <person name="Wilson A."/>
            <person name="Yadav S."/>
            <person name="Young G."/>
            <person name="Yu Q."/>
            <person name="Zembek L."/>
            <person name="Zhong D."/>
            <person name="Zimmer A."/>
            <person name="Zwirko Z."/>
            <person name="Jaffe D.B."/>
            <person name="Alvarez P."/>
            <person name="Brockman W."/>
            <person name="Butler J."/>
            <person name="Chin C."/>
            <person name="Gnerre S."/>
            <person name="MacCallum I."/>
            <person name="Graves J.A."/>
            <person name="Ponting C.P."/>
            <person name="Breen M."/>
            <person name="Samollow P.B."/>
            <person name="Lander E.S."/>
            <person name="Lindblad-Toh K."/>
        </authorList>
    </citation>
    <scope>NUCLEOTIDE SEQUENCE [LARGE SCALE GENOMIC DNA]</scope>
</reference>
<comment type="function">
    <text evidence="1">Accessory subunit of the mitochondrial membrane respiratory chain NADH dehydrogenase (Complex I) that is believed not to be involved in catalysis. Complex I functions in the transfer of electrons from NADH to the respiratory chain. The immediate electron acceptor for the enzyme is believed to be ubiquinone.</text>
</comment>
<evidence type="ECO:0000256" key="2">
    <source>
        <dbReference type="ARBA" id="ARBA00004298"/>
    </source>
</evidence>
<dbReference type="AlphaFoldDB" id="F6QXR2"/>
<dbReference type="eggNOG" id="ENOG502S6X0">
    <property type="taxonomic scope" value="Eukaryota"/>
</dbReference>
<dbReference type="InParanoid" id="F6QXR2"/>
<keyword evidence="11 16" id="KW-1133">Transmembrane helix</keyword>
<evidence type="ECO:0000313" key="18">
    <source>
        <dbReference type="Proteomes" id="UP000002280"/>
    </source>
</evidence>
<dbReference type="HOGENOM" id="CLU_208707_0_0_1"/>
<reference evidence="17" key="3">
    <citation type="submission" date="2025-09" db="UniProtKB">
        <authorList>
            <consortium name="Ensembl"/>
        </authorList>
    </citation>
    <scope>IDENTIFICATION</scope>
</reference>
<dbReference type="PANTHER" id="PTHR15222">
    <property type="entry name" value="NADH DEHYDROGENASE [UBIQUINONE] 1 BETA SUBCOMPLEX SUBUNIT 1"/>
    <property type="match status" value="1"/>
</dbReference>
<keyword evidence="6" id="KW-0813">Transport</keyword>
<protein>
    <recommendedName>
        <fullName evidence="5">NADH dehydrogenase [ubiquinone] 1 beta subcomplex subunit 1</fullName>
    </recommendedName>
    <alternativeName>
        <fullName evidence="15">Complex I-MNLL</fullName>
    </alternativeName>
    <alternativeName>
        <fullName evidence="14">NADH-ubiquinone oxidoreductase MNLL subunit</fullName>
    </alternativeName>
</protein>
<dbReference type="Ensembl" id="ENSMODT00000002502.2">
    <property type="protein sequence ID" value="ENSMODP00000002451.2"/>
    <property type="gene ID" value="ENSMODG00000002012.2"/>
</dbReference>
<evidence type="ECO:0000256" key="5">
    <source>
        <dbReference type="ARBA" id="ARBA00018678"/>
    </source>
</evidence>
<keyword evidence="13 16" id="KW-0472">Membrane</keyword>
<dbReference type="PANTHER" id="PTHR15222:SF2">
    <property type="entry name" value="NADH DEHYDROGENASE [UBIQUINONE] 1 BETA SUBCOMPLEX SUBUNIT 1"/>
    <property type="match status" value="1"/>
</dbReference>
<dbReference type="Proteomes" id="UP000002280">
    <property type="component" value="Chromosome 1"/>
</dbReference>
<evidence type="ECO:0000256" key="12">
    <source>
        <dbReference type="ARBA" id="ARBA00023128"/>
    </source>
</evidence>
<evidence type="ECO:0000256" key="7">
    <source>
        <dbReference type="ARBA" id="ARBA00022660"/>
    </source>
</evidence>
<dbReference type="InterPro" id="IPR012575">
    <property type="entry name" value="NDUB1"/>
</dbReference>
<keyword evidence="8 16" id="KW-0812">Transmembrane</keyword>
<organism evidence="17 18">
    <name type="scientific">Monodelphis domestica</name>
    <name type="common">Gray short-tailed opossum</name>
    <dbReference type="NCBI Taxonomy" id="13616"/>
    <lineage>
        <taxon>Eukaryota</taxon>
        <taxon>Metazoa</taxon>
        <taxon>Chordata</taxon>
        <taxon>Craniata</taxon>
        <taxon>Vertebrata</taxon>
        <taxon>Euteleostomi</taxon>
        <taxon>Mammalia</taxon>
        <taxon>Metatheria</taxon>
        <taxon>Didelphimorphia</taxon>
        <taxon>Didelphidae</taxon>
        <taxon>Monodelphis</taxon>
    </lineage>
</organism>
<evidence type="ECO:0000256" key="1">
    <source>
        <dbReference type="ARBA" id="ARBA00003335"/>
    </source>
</evidence>
<keyword evidence="10" id="KW-0249">Electron transport</keyword>
<comment type="similarity">
    <text evidence="3">Belongs to the complex I NDUFB1 subunit family.</text>
</comment>
<sequence>MVYLLVHWVHIFIPMGSAIRYYLNKKNDEKLFSFWNNSSLFKREPKLNEEITLKFFQEQIKFFLRLLL</sequence>
<proteinExistence type="inferred from homology"/>
<evidence type="ECO:0000256" key="14">
    <source>
        <dbReference type="ARBA" id="ARBA00030377"/>
    </source>
</evidence>
<evidence type="ECO:0000256" key="15">
    <source>
        <dbReference type="ARBA" id="ARBA00033364"/>
    </source>
</evidence>
<accession>F6QXR2</accession>
<keyword evidence="9" id="KW-0999">Mitochondrion inner membrane</keyword>
<dbReference type="GO" id="GO:0045271">
    <property type="term" value="C:respiratory chain complex I"/>
    <property type="evidence" value="ECO:0000318"/>
    <property type="project" value="GO_Central"/>
</dbReference>
<evidence type="ECO:0000256" key="4">
    <source>
        <dbReference type="ARBA" id="ARBA00011533"/>
    </source>
</evidence>
<name>F6QXR2_MONDO</name>
<dbReference type="GeneTree" id="ENSGT01140000286468"/>
<dbReference type="GO" id="GO:0005743">
    <property type="term" value="C:mitochondrial inner membrane"/>
    <property type="evidence" value="ECO:0007669"/>
    <property type="project" value="UniProtKB-SubCell"/>
</dbReference>
<dbReference type="Pfam" id="PF08040">
    <property type="entry name" value="NADH_oxidored"/>
    <property type="match status" value="1"/>
</dbReference>
<keyword evidence="7" id="KW-0679">Respiratory chain</keyword>
<comment type="subcellular location">
    <subcellularLocation>
        <location evidence="2">Mitochondrion inner membrane</location>
        <topology evidence="2">Single-pass membrane protein</topology>
        <orientation evidence="2">Matrix side</orientation>
    </subcellularLocation>
</comment>
<evidence type="ECO:0000256" key="16">
    <source>
        <dbReference type="SAM" id="Phobius"/>
    </source>
</evidence>
<evidence type="ECO:0000256" key="3">
    <source>
        <dbReference type="ARBA" id="ARBA00007393"/>
    </source>
</evidence>
<evidence type="ECO:0000313" key="17">
    <source>
        <dbReference type="Ensembl" id="ENSMODP00000002451.2"/>
    </source>
</evidence>
<dbReference type="STRING" id="13616.ENSMODP00000002451"/>
<evidence type="ECO:0000256" key="10">
    <source>
        <dbReference type="ARBA" id="ARBA00022982"/>
    </source>
</evidence>
<keyword evidence="18" id="KW-1185">Reference proteome</keyword>